<feature type="domain" description="CCHC-type" evidence="4">
    <location>
        <begin position="104"/>
        <end position="119"/>
    </location>
</feature>
<evidence type="ECO:0000313" key="5">
    <source>
        <dbReference type="EMBL" id="KTB35449.1"/>
    </source>
</evidence>
<feature type="compositionally biased region" description="Basic residues" evidence="3">
    <location>
        <begin position="35"/>
        <end position="47"/>
    </location>
</feature>
<dbReference type="GO" id="GO:0003676">
    <property type="term" value="F:nucleic acid binding"/>
    <property type="evidence" value="ECO:0007669"/>
    <property type="project" value="InterPro"/>
</dbReference>
<keyword evidence="2" id="KW-0862">Zinc</keyword>
<dbReference type="InterPro" id="IPR001878">
    <property type="entry name" value="Znf_CCHC"/>
</dbReference>
<protein>
    <recommendedName>
        <fullName evidence="4">CCHC-type domain-containing protein</fullName>
    </recommendedName>
</protein>
<dbReference type="SUPFAM" id="SSF57756">
    <property type="entry name" value="Retrovirus zinc finger-like domains"/>
    <property type="match status" value="1"/>
</dbReference>
<feature type="domain" description="CCHC-type" evidence="4">
    <location>
        <begin position="175"/>
        <end position="188"/>
    </location>
</feature>
<evidence type="ECO:0000259" key="4">
    <source>
        <dbReference type="PROSITE" id="PS50158"/>
    </source>
</evidence>
<dbReference type="InterPro" id="IPR036875">
    <property type="entry name" value="Znf_CCHC_sf"/>
</dbReference>
<evidence type="ECO:0000313" key="6">
    <source>
        <dbReference type="Proteomes" id="UP000054988"/>
    </source>
</evidence>
<dbReference type="EMBL" id="LATX01001990">
    <property type="protein sequence ID" value="KTB35449.1"/>
    <property type="molecule type" value="Genomic_DNA"/>
</dbReference>
<feature type="compositionally biased region" description="Basic and acidic residues" evidence="3">
    <location>
        <begin position="84"/>
        <end position="95"/>
    </location>
</feature>
<name>A0A0W0FGH2_MONRR</name>
<accession>A0A0W0FGH2</accession>
<dbReference type="eggNOG" id="KOG4400">
    <property type="taxonomic scope" value="Eukaryota"/>
</dbReference>
<keyword evidence="2" id="KW-0479">Metal-binding</keyword>
<dbReference type="GO" id="GO:0006397">
    <property type="term" value="P:mRNA processing"/>
    <property type="evidence" value="ECO:0007669"/>
    <property type="project" value="UniProtKB-KW"/>
</dbReference>
<feature type="compositionally biased region" description="Basic residues" evidence="3">
    <location>
        <begin position="72"/>
        <end position="83"/>
    </location>
</feature>
<dbReference type="PANTHER" id="PTHR46242:SF1">
    <property type="entry name" value="ZINC FINGER CCHC DOMAIN-CONTAINING PROTEIN 9"/>
    <property type="match status" value="1"/>
</dbReference>
<dbReference type="GO" id="GO:0008270">
    <property type="term" value="F:zinc ion binding"/>
    <property type="evidence" value="ECO:0007669"/>
    <property type="project" value="UniProtKB-KW"/>
</dbReference>
<proteinExistence type="predicted"/>
<dbReference type="PROSITE" id="PS50158">
    <property type="entry name" value="ZF_CCHC"/>
    <property type="match status" value="2"/>
</dbReference>
<dbReference type="SMART" id="SM00343">
    <property type="entry name" value="ZnF_C2HC"/>
    <property type="match status" value="3"/>
</dbReference>
<evidence type="ECO:0000256" key="2">
    <source>
        <dbReference type="PROSITE-ProRule" id="PRU00047"/>
    </source>
</evidence>
<dbReference type="GO" id="GO:0005730">
    <property type="term" value="C:nucleolus"/>
    <property type="evidence" value="ECO:0007669"/>
    <property type="project" value="TreeGrafter"/>
</dbReference>
<reference evidence="5 6" key="1">
    <citation type="submission" date="2015-12" db="EMBL/GenBank/DDBJ databases">
        <title>Draft genome sequence of Moniliophthora roreri, the causal agent of frosty pod rot of cacao.</title>
        <authorList>
            <person name="Aime M.C."/>
            <person name="Diaz-Valderrama J.R."/>
            <person name="Kijpornyongpan T."/>
            <person name="Phillips-Mora W."/>
        </authorList>
    </citation>
    <scope>NUCLEOTIDE SEQUENCE [LARGE SCALE GENOMIC DNA]</scope>
    <source>
        <strain evidence="5 6">MCA 2952</strain>
    </source>
</reference>
<dbReference type="Proteomes" id="UP000054988">
    <property type="component" value="Unassembled WGS sequence"/>
</dbReference>
<organism evidence="5 6">
    <name type="scientific">Moniliophthora roreri</name>
    <name type="common">Frosty pod rot fungus</name>
    <name type="synonym">Monilia roreri</name>
    <dbReference type="NCBI Taxonomy" id="221103"/>
    <lineage>
        <taxon>Eukaryota</taxon>
        <taxon>Fungi</taxon>
        <taxon>Dikarya</taxon>
        <taxon>Basidiomycota</taxon>
        <taxon>Agaricomycotina</taxon>
        <taxon>Agaricomycetes</taxon>
        <taxon>Agaricomycetidae</taxon>
        <taxon>Agaricales</taxon>
        <taxon>Marasmiineae</taxon>
        <taxon>Marasmiaceae</taxon>
        <taxon>Moniliophthora</taxon>
    </lineage>
</organism>
<gene>
    <name evidence="5" type="ORF">WG66_12047</name>
</gene>
<keyword evidence="2" id="KW-0863">Zinc-finger</keyword>
<evidence type="ECO:0000256" key="1">
    <source>
        <dbReference type="ARBA" id="ARBA00022664"/>
    </source>
</evidence>
<dbReference type="PANTHER" id="PTHR46242">
    <property type="entry name" value="ZINC FINGER CCHC DOMAIN-CONTAINING PROTEIN 9 ZCCHC9"/>
    <property type="match status" value="1"/>
</dbReference>
<comment type="caution">
    <text evidence="5">The sequence shown here is derived from an EMBL/GenBank/DDBJ whole genome shotgun (WGS) entry which is preliminary data.</text>
</comment>
<keyword evidence="1" id="KW-0507">mRNA processing</keyword>
<dbReference type="InterPro" id="IPR042246">
    <property type="entry name" value="ZCCHC9"/>
</dbReference>
<sequence>MTRITNFGRKRKYLESTPHQQPPPIEPPGADGAPPKKRKRTSKKRKAGGNTEVGPSDDEGDGESPSGENTGKQKKEKGFKRKNRDPSESRRLKRIAERNAATTCFACRGKGHSAKDCPKSGGTEGGNSKRSVGICYRSACGSARHNLSRCKKPEDPLNPLPFASCFGVYPNGGCCKLCGETAHLAKDCGLRKKDTNTLSTVMGIEQSIGADEDDFHIIGRRKFELDREEKRVEKVHRSMDVRVGAQSGVIKPTGKSGIAPTKIRVHWITVAILPDMGIVMAVLPADMPSLNSLLLVANLKGPDTGSRDKQACGYACSPLLNCTSNSFIRYQMDSLAAELRLQIVREVWDTSDLKVLRCVNWSFCSLVDPILFAAIRVDTKTEDQLVKGFELLKSISIEGTRISRHVRKLIICCEDTMMARHFSYPNFCDLNEKEMRAAEVRKKERAQRAQKLLNESLSAAVRALKNLKAVKVVAGWQALSPASIWSTFQAEHIRLQEVESRGRIDGSILDYLNNFSGLVKLKIQSVHTSSDEETDSLATYFNSTILPRHRETLETLVVTGHEEGLWSFGEHNAQEYARCVNLRELEVCLNRADISAMTSGANTLSRCLRLGYQLSKLSSLRLCSSASKANRGARCGNPFMQHGRRMRELMDDGIRNFTVPSITRDLQLTADGRIYVLERDDSGLGRYSPSTMQPRLLFF</sequence>
<dbReference type="Pfam" id="PF00098">
    <property type="entry name" value="zf-CCHC"/>
    <property type="match status" value="1"/>
</dbReference>
<dbReference type="AlphaFoldDB" id="A0A0W0FGH2"/>
<feature type="region of interest" description="Disordered" evidence="3">
    <location>
        <begin position="109"/>
        <end position="128"/>
    </location>
</feature>
<feature type="region of interest" description="Disordered" evidence="3">
    <location>
        <begin position="1"/>
        <end position="95"/>
    </location>
</feature>
<evidence type="ECO:0000256" key="3">
    <source>
        <dbReference type="SAM" id="MobiDB-lite"/>
    </source>
</evidence>
<dbReference type="Gene3D" id="4.10.60.10">
    <property type="entry name" value="Zinc finger, CCHC-type"/>
    <property type="match status" value="1"/>
</dbReference>